<dbReference type="EMBL" id="FUYS01000006">
    <property type="protein sequence ID" value="SKB70859.1"/>
    <property type="molecule type" value="Genomic_DNA"/>
</dbReference>
<dbReference type="RefSeq" id="WP_079717474.1">
    <property type="nucleotide sequence ID" value="NZ_FUYS01000006.1"/>
</dbReference>
<dbReference type="STRING" id="623280.SAMN05660226_02806"/>
<gene>
    <name evidence="1" type="ORF">SAMN05660226_02806</name>
</gene>
<dbReference type="Proteomes" id="UP000190541">
    <property type="component" value="Unassembled WGS sequence"/>
</dbReference>
<sequence>MKTLLIERLRKYASTLCLAVLSIAVTVSCSDYPIDEDGLLITSRADCYVSNFELLGTDYQTVRTRNPVIDTVACTIEVEVFFGTDLKNLYPQFSLVTDAKLEPKITGFVDFSDLNNPKSWTVVSGNRKVRKTYTVHVSVQQP</sequence>
<dbReference type="AlphaFoldDB" id="A0A1T5DGM6"/>
<evidence type="ECO:0008006" key="3">
    <source>
        <dbReference type="Google" id="ProtNLM"/>
    </source>
</evidence>
<accession>A0A1T5DGM6</accession>
<protein>
    <recommendedName>
        <fullName evidence="3">Lipoprotein</fullName>
    </recommendedName>
</protein>
<evidence type="ECO:0000313" key="1">
    <source>
        <dbReference type="EMBL" id="SKB70859.1"/>
    </source>
</evidence>
<keyword evidence="2" id="KW-1185">Reference proteome</keyword>
<proteinExistence type="predicted"/>
<dbReference type="OrthoDB" id="1033440at2"/>
<dbReference type="PROSITE" id="PS51257">
    <property type="entry name" value="PROKAR_LIPOPROTEIN"/>
    <property type="match status" value="1"/>
</dbReference>
<name>A0A1T5DGM6_9SPHI</name>
<reference evidence="1 2" key="1">
    <citation type="submission" date="2017-02" db="EMBL/GenBank/DDBJ databases">
        <authorList>
            <person name="Peterson S.W."/>
        </authorList>
    </citation>
    <scope>NUCLEOTIDE SEQUENCE [LARGE SCALE GENOMIC DNA]</scope>
    <source>
        <strain evidence="1 2">DSM 22899</strain>
    </source>
</reference>
<dbReference type="Gene3D" id="2.60.40.2340">
    <property type="match status" value="1"/>
</dbReference>
<organism evidence="1 2">
    <name type="scientific">Parapedobacter luteus</name>
    <dbReference type="NCBI Taxonomy" id="623280"/>
    <lineage>
        <taxon>Bacteria</taxon>
        <taxon>Pseudomonadati</taxon>
        <taxon>Bacteroidota</taxon>
        <taxon>Sphingobacteriia</taxon>
        <taxon>Sphingobacteriales</taxon>
        <taxon>Sphingobacteriaceae</taxon>
        <taxon>Parapedobacter</taxon>
    </lineage>
</organism>
<evidence type="ECO:0000313" key="2">
    <source>
        <dbReference type="Proteomes" id="UP000190541"/>
    </source>
</evidence>